<evidence type="ECO:0000313" key="1">
    <source>
        <dbReference type="EMBL" id="STY28326.1"/>
    </source>
</evidence>
<dbReference type="AlphaFoldDB" id="A0A378LN25"/>
<protein>
    <submittedName>
        <fullName evidence="1">Uncharacterized protein</fullName>
    </submittedName>
</protein>
<organism evidence="1 2">
    <name type="scientific">Legionella wadsworthii</name>
    <dbReference type="NCBI Taxonomy" id="28088"/>
    <lineage>
        <taxon>Bacteria</taxon>
        <taxon>Pseudomonadati</taxon>
        <taxon>Pseudomonadota</taxon>
        <taxon>Gammaproteobacteria</taxon>
        <taxon>Legionellales</taxon>
        <taxon>Legionellaceae</taxon>
        <taxon>Legionella</taxon>
    </lineage>
</organism>
<accession>A0A378LN25</accession>
<proteinExistence type="predicted"/>
<dbReference type="RefSeq" id="WP_031562726.1">
    <property type="nucleotide sequence ID" value="NZ_CAAAIS010000002.1"/>
</dbReference>
<gene>
    <name evidence="1" type="ORF">NCTC11532_00496</name>
</gene>
<reference evidence="1 2" key="1">
    <citation type="submission" date="2018-06" db="EMBL/GenBank/DDBJ databases">
        <authorList>
            <consortium name="Pathogen Informatics"/>
            <person name="Doyle S."/>
        </authorList>
    </citation>
    <scope>NUCLEOTIDE SEQUENCE [LARGE SCALE GENOMIC DNA]</scope>
    <source>
        <strain evidence="1 2">NCTC11532</strain>
    </source>
</reference>
<evidence type="ECO:0000313" key="2">
    <source>
        <dbReference type="Proteomes" id="UP000255297"/>
    </source>
</evidence>
<dbReference type="STRING" id="1122170.GCA_000701265_02181"/>
<name>A0A378LN25_9GAMM</name>
<dbReference type="Proteomes" id="UP000255297">
    <property type="component" value="Unassembled WGS sequence"/>
</dbReference>
<sequence>MSKKNPFESLFIKPHMNLSLIHHLENMFIAFPDNEMIKGEYIEALFEYAYELLEEENYQDAKNYLKTADHYTHEHHHLKYLISELLLQIKEKEFSH</sequence>
<keyword evidence="2" id="KW-1185">Reference proteome</keyword>
<dbReference type="EMBL" id="UGPB01000001">
    <property type="protein sequence ID" value="STY28326.1"/>
    <property type="molecule type" value="Genomic_DNA"/>
</dbReference>